<feature type="compositionally biased region" description="Polar residues" evidence="2">
    <location>
        <begin position="134"/>
        <end position="145"/>
    </location>
</feature>
<reference evidence="3" key="2">
    <citation type="journal article" date="2023" name="BMC Genomics">
        <title>Pest status, molecular evolution, and epigenetic factors derived from the genome assembly of Frankliniella fusca, a thysanopteran phytovirus vector.</title>
        <authorList>
            <person name="Catto M.A."/>
            <person name="Labadie P.E."/>
            <person name="Jacobson A.L."/>
            <person name="Kennedy G.G."/>
            <person name="Srinivasan R."/>
            <person name="Hunt B.G."/>
        </authorList>
    </citation>
    <scope>NUCLEOTIDE SEQUENCE</scope>
    <source>
        <strain evidence="3">PL_HMW_Pooled</strain>
    </source>
</reference>
<feature type="compositionally biased region" description="Low complexity" evidence="2">
    <location>
        <begin position="271"/>
        <end position="287"/>
    </location>
</feature>
<dbReference type="AlphaFoldDB" id="A0AAE1LED3"/>
<feature type="coiled-coil region" evidence="1">
    <location>
        <begin position="426"/>
        <end position="456"/>
    </location>
</feature>
<accession>A0AAE1LED3</accession>
<organism evidence="3 4">
    <name type="scientific">Frankliniella fusca</name>
    <dbReference type="NCBI Taxonomy" id="407009"/>
    <lineage>
        <taxon>Eukaryota</taxon>
        <taxon>Metazoa</taxon>
        <taxon>Ecdysozoa</taxon>
        <taxon>Arthropoda</taxon>
        <taxon>Hexapoda</taxon>
        <taxon>Insecta</taxon>
        <taxon>Pterygota</taxon>
        <taxon>Neoptera</taxon>
        <taxon>Paraneoptera</taxon>
        <taxon>Thysanoptera</taxon>
        <taxon>Terebrantia</taxon>
        <taxon>Thripoidea</taxon>
        <taxon>Thripidae</taxon>
        <taxon>Frankliniella</taxon>
    </lineage>
</organism>
<proteinExistence type="predicted"/>
<sequence length="458" mass="51153">MSESGELWYVIETPQDFCVVGDDALETDFSNHFEVGDRVFFRWSKKTRLEGHIRFMNTDVTICESEAHKLNKAAKAKRSKSSSFNEDGPRRAAKRALQNIQKKPASNSDTTKVRGDLASKRSRLDDAEILENHNYGSSLSDSESPNRSDDDDLNLSKGSDTSLASMIASESDEDTPIVLPKKMPTNDSQPKKTDLSNTPGSKKNDKLDILKMIEEHFGKDSLLNFLNQEKTPSRKSKRPVSVIGKEKPQDTSSPLRSSLPTFHKETINRNPVTTPSSKSTSSVVQTPAEANGKVTKLSTAKGVTPHKVHGEMNKFKGTMYLFPSLTEDAVSVFDTEINCCSTWWARAENANTATAVARRLCEGVFTREALLSCSVSGLPPRGRGKAAYESDYSLVKPFLCPKAVNAIVCQAMTWQKQKHFVKRNDAAQIRQAMQVKMNDLQRIERKQQEKQQQQDQQD</sequence>
<dbReference type="Proteomes" id="UP001219518">
    <property type="component" value="Unassembled WGS sequence"/>
</dbReference>
<keyword evidence="1" id="KW-0175">Coiled coil</keyword>
<name>A0AAE1LED3_9NEOP</name>
<evidence type="ECO:0000313" key="4">
    <source>
        <dbReference type="Proteomes" id="UP001219518"/>
    </source>
</evidence>
<feature type="compositionally biased region" description="Basic residues" evidence="2">
    <location>
        <begin position="71"/>
        <end position="80"/>
    </location>
</feature>
<evidence type="ECO:0000256" key="1">
    <source>
        <dbReference type="SAM" id="Coils"/>
    </source>
</evidence>
<keyword evidence="4" id="KW-1185">Reference proteome</keyword>
<comment type="caution">
    <text evidence="3">The sequence shown here is derived from an EMBL/GenBank/DDBJ whole genome shotgun (WGS) entry which is preliminary data.</text>
</comment>
<dbReference type="Gene3D" id="1.10.10.2590">
    <property type="entry name" value="BEN domain"/>
    <property type="match status" value="1"/>
</dbReference>
<protein>
    <submittedName>
        <fullName evidence="3">HEAT repeat-containing protein 6</fullName>
    </submittedName>
</protein>
<feature type="region of interest" description="Disordered" evidence="2">
    <location>
        <begin position="71"/>
        <end position="204"/>
    </location>
</feature>
<feature type="region of interest" description="Disordered" evidence="2">
    <location>
        <begin position="225"/>
        <end position="292"/>
    </location>
</feature>
<evidence type="ECO:0000256" key="2">
    <source>
        <dbReference type="SAM" id="MobiDB-lite"/>
    </source>
</evidence>
<gene>
    <name evidence="3" type="ORF">KUF71_024822</name>
</gene>
<feature type="compositionally biased region" description="Polar residues" evidence="2">
    <location>
        <begin position="98"/>
        <end position="110"/>
    </location>
</feature>
<dbReference type="EMBL" id="JAHWGI010000446">
    <property type="protein sequence ID" value="KAK3915679.1"/>
    <property type="molecule type" value="Genomic_DNA"/>
</dbReference>
<feature type="compositionally biased region" description="Basic and acidic residues" evidence="2">
    <location>
        <begin position="111"/>
        <end position="126"/>
    </location>
</feature>
<reference evidence="3" key="1">
    <citation type="submission" date="2021-07" db="EMBL/GenBank/DDBJ databases">
        <authorList>
            <person name="Catto M.A."/>
            <person name="Jacobson A."/>
            <person name="Kennedy G."/>
            <person name="Labadie P."/>
            <person name="Hunt B.G."/>
            <person name="Srinivasan R."/>
        </authorList>
    </citation>
    <scope>NUCLEOTIDE SEQUENCE</scope>
    <source>
        <strain evidence="3">PL_HMW_Pooled</strain>
        <tissue evidence="3">Head</tissue>
    </source>
</reference>
<feature type="compositionally biased region" description="Polar residues" evidence="2">
    <location>
        <begin position="250"/>
        <end position="260"/>
    </location>
</feature>
<evidence type="ECO:0000313" key="3">
    <source>
        <dbReference type="EMBL" id="KAK3915679.1"/>
    </source>
</evidence>